<accession>A0A0C3RTK3</accession>
<dbReference type="PROSITE" id="PS00039">
    <property type="entry name" value="DEAD_ATP_HELICASE"/>
    <property type="match status" value="1"/>
</dbReference>
<evidence type="ECO:0000256" key="11">
    <source>
        <dbReference type="ARBA" id="ARBA00037449"/>
    </source>
</evidence>
<evidence type="ECO:0000256" key="4">
    <source>
        <dbReference type="ARBA" id="ARBA00022517"/>
    </source>
</evidence>
<keyword evidence="7 12" id="KW-0378">Hydrolase</keyword>
<dbReference type="GO" id="GO:0005524">
    <property type="term" value="F:ATP binding"/>
    <property type="evidence" value="ECO:0007669"/>
    <property type="project" value="UniProtKB-KW"/>
</dbReference>
<evidence type="ECO:0000256" key="6">
    <source>
        <dbReference type="ARBA" id="ARBA00022741"/>
    </source>
</evidence>
<evidence type="ECO:0000256" key="5">
    <source>
        <dbReference type="ARBA" id="ARBA00022552"/>
    </source>
</evidence>
<keyword evidence="4" id="KW-0690">Ribosome biogenesis</keyword>
<evidence type="ECO:0000256" key="7">
    <source>
        <dbReference type="ARBA" id="ARBA00022801"/>
    </source>
</evidence>
<protein>
    <recommendedName>
        <fullName evidence="3">RNA helicase</fullName>
        <ecNumber evidence="3">3.6.4.13</ecNumber>
    </recommendedName>
</protein>
<keyword evidence="16" id="KW-1185">Reference proteome</keyword>
<organism evidence="15 16">
    <name type="scientific">Phlebiopsis gigantea (strain 11061_1 CR5-6)</name>
    <name type="common">White-rot fungus</name>
    <name type="synonym">Peniophora gigantea</name>
    <dbReference type="NCBI Taxonomy" id="745531"/>
    <lineage>
        <taxon>Eukaryota</taxon>
        <taxon>Fungi</taxon>
        <taxon>Dikarya</taxon>
        <taxon>Basidiomycota</taxon>
        <taxon>Agaricomycotina</taxon>
        <taxon>Agaricomycetes</taxon>
        <taxon>Polyporales</taxon>
        <taxon>Phanerochaetaceae</taxon>
        <taxon>Phlebiopsis</taxon>
    </lineage>
</organism>
<dbReference type="PANTHER" id="PTHR47958">
    <property type="entry name" value="ATP-DEPENDENT RNA HELICASE DBP3"/>
    <property type="match status" value="1"/>
</dbReference>
<dbReference type="PROSITE" id="PS51192">
    <property type="entry name" value="HELICASE_ATP_BIND_1"/>
    <property type="match status" value="1"/>
</dbReference>
<feature type="domain" description="Helicase C-terminal" evidence="14">
    <location>
        <begin position="294"/>
        <end position="441"/>
    </location>
</feature>
<sequence>MASSSKPAVPSPSKSEIDKFLADNSVTIYGTTPLTPILAFDQLDVPAGLRAACDKFSAPTPIQACSWPAMLAGQDVVGIAETGSGKTMAFGLPALARILSQSIPEPSKGESTVSILVVAPTRELAIQTHDTLAELGAPFGIASVAIFGGVDKRGQIDALRSISKSKGKNKATTRIVVGTPGRILDLVNDGVCDLSQVRYLVLDEADRMLDRGFENDIRAIIEHTQPKEERQTLMFSATWPDAVRRLAATFQRDPVRVTVGSDDLTANSRVEQAVEVFDNSRDKDTRLLGHLHRLIPKKKAGAEETRVLVFALYKKEAQRVEGMLRSKGFSVGALHGDMSQAARMEALQNFKTGKTGLLVATDVAARGLDIPNVAAVINYTFPLTIEDYIHRIGRTGRGGKSGKSITFFTGDAHERALAGELAKVLRESGFDTTDLAAKFPMTIKKKTHSAYGAFFRDDIPTPSAPTKIKFD</sequence>
<comment type="similarity">
    <text evidence="2">Belongs to the DEAD box helicase family. DDX5/DBP2 subfamily.</text>
</comment>
<dbReference type="Proteomes" id="UP000053257">
    <property type="component" value="Unassembled WGS sequence"/>
</dbReference>
<dbReference type="Gene3D" id="3.40.50.300">
    <property type="entry name" value="P-loop containing nucleotide triphosphate hydrolases"/>
    <property type="match status" value="2"/>
</dbReference>
<evidence type="ECO:0000256" key="1">
    <source>
        <dbReference type="ARBA" id="ARBA00004604"/>
    </source>
</evidence>
<dbReference type="EC" id="3.6.4.13" evidence="3"/>
<dbReference type="InterPro" id="IPR044742">
    <property type="entry name" value="DEAD/DEAH_RhlB"/>
</dbReference>
<keyword evidence="6 12" id="KW-0547">Nucleotide-binding</keyword>
<evidence type="ECO:0000256" key="10">
    <source>
        <dbReference type="ARBA" id="ARBA00023242"/>
    </source>
</evidence>
<dbReference type="GO" id="GO:0003724">
    <property type="term" value="F:RNA helicase activity"/>
    <property type="evidence" value="ECO:0007669"/>
    <property type="project" value="UniProtKB-EC"/>
</dbReference>
<dbReference type="HOGENOM" id="CLU_003041_1_5_1"/>
<evidence type="ECO:0000256" key="12">
    <source>
        <dbReference type="RuleBase" id="RU000492"/>
    </source>
</evidence>
<dbReference type="AlphaFoldDB" id="A0A0C3RTK3"/>
<evidence type="ECO:0000256" key="8">
    <source>
        <dbReference type="ARBA" id="ARBA00022806"/>
    </source>
</evidence>
<dbReference type="SUPFAM" id="SSF52540">
    <property type="entry name" value="P-loop containing nucleoside triphosphate hydrolases"/>
    <property type="match status" value="1"/>
</dbReference>
<reference evidence="15 16" key="1">
    <citation type="journal article" date="2014" name="PLoS Genet.">
        <title>Analysis of the Phlebiopsis gigantea genome, transcriptome and secretome provides insight into its pioneer colonization strategies of wood.</title>
        <authorList>
            <person name="Hori C."/>
            <person name="Ishida T."/>
            <person name="Igarashi K."/>
            <person name="Samejima M."/>
            <person name="Suzuki H."/>
            <person name="Master E."/>
            <person name="Ferreira P."/>
            <person name="Ruiz-Duenas F.J."/>
            <person name="Held B."/>
            <person name="Canessa P."/>
            <person name="Larrondo L.F."/>
            <person name="Schmoll M."/>
            <person name="Druzhinina I.S."/>
            <person name="Kubicek C.P."/>
            <person name="Gaskell J.A."/>
            <person name="Kersten P."/>
            <person name="St John F."/>
            <person name="Glasner J."/>
            <person name="Sabat G."/>
            <person name="Splinter BonDurant S."/>
            <person name="Syed K."/>
            <person name="Yadav J."/>
            <person name="Mgbeahuruike A.C."/>
            <person name="Kovalchuk A."/>
            <person name="Asiegbu F.O."/>
            <person name="Lackner G."/>
            <person name="Hoffmeister D."/>
            <person name="Rencoret J."/>
            <person name="Gutierrez A."/>
            <person name="Sun H."/>
            <person name="Lindquist E."/>
            <person name="Barry K."/>
            <person name="Riley R."/>
            <person name="Grigoriev I.V."/>
            <person name="Henrissat B."/>
            <person name="Kues U."/>
            <person name="Berka R.M."/>
            <person name="Martinez A.T."/>
            <person name="Covert S.F."/>
            <person name="Blanchette R.A."/>
            <person name="Cullen D."/>
        </authorList>
    </citation>
    <scope>NUCLEOTIDE SEQUENCE [LARGE SCALE GENOMIC DNA]</scope>
    <source>
        <strain evidence="15 16">11061_1 CR5-6</strain>
    </source>
</reference>
<evidence type="ECO:0000256" key="2">
    <source>
        <dbReference type="ARBA" id="ARBA00009334"/>
    </source>
</evidence>
<gene>
    <name evidence="15" type="ORF">PHLGIDRAFT_76578</name>
</gene>
<evidence type="ECO:0000259" key="14">
    <source>
        <dbReference type="PROSITE" id="PS51194"/>
    </source>
</evidence>
<comment type="subcellular location">
    <subcellularLocation>
        <location evidence="1">Nucleus</location>
        <location evidence="1">Nucleolus</location>
    </subcellularLocation>
</comment>
<evidence type="ECO:0000256" key="3">
    <source>
        <dbReference type="ARBA" id="ARBA00012552"/>
    </source>
</evidence>
<dbReference type="GO" id="GO:0003676">
    <property type="term" value="F:nucleic acid binding"/>
    <property type="evidence" value="ECO:0007669"/>
    <property type="project" value="InterPro"/>
</dbReference>
<dbReference type="InterPro" id="IPR011545">
    <property type="entry name" value="DEAD/DEAH_box_helicase_dom"/>
</dbReference>
<keyword evidence="9 12" id="KW-0067">ATP-binding</keyword>
<name>A0A0C3RTK3_PHLG1</name>
<dbReference type="InterPro" id="IPR000629">
    <property type="entry name" value="RNA-helicase_DEAD-box_CS"/>
</dbReference>
<dbReference type="OrthoDB" id="196131at2759"/>
<dbReference type="GO" id="GO:0016787">
    <property type="term" value="F:hydrolase activity"/>
    <property type="evidence" value="ECO:0007669"/>
    <property type="project" value="UniProtKB-KW"/>
</dbReference>
<keyword evidence="8 12" id="KW-0347">Helicase</keyword>
<dbReference type="STRING" id="745531.A0A0C3RTK3"/>
<dbReference type="Pfam" id="PF00270">
    <property type="entry name" value="DEAD"/>
    <property type="match status" value="1"/>
</dbReference>
<dbReference type="InterPro" id="IPR027417">
    <property type="entry name" value="P-loop_NTPase"/>
</dbReference>
<proteinExistence type="inferred from homology"/>
<evidence type="ECO:0000256" key="9">
    <source>
        <dbReference type="ARBA" id="ARBA00022840"/>
    </source>
</evidence>
<dbReference type="EMBL" id="KN840588">
    <property type="protein sequence ID" value="KIP04056.1"/>
    <property type="molecule type" value="Genomic_DNA"/>
</dbReference>
<dbReference type="InterPro" id="IPR014001">
    <property type="entry name" value="Helicase_ATP-bd"/>
</dbReference>
<evidence type="ECO:0000313" key="15">
    <source>
        <dbReference type="EMBL" id="KIP04056.1"/>
    </source>
</evidence>
<keyword evidence="10" id="KW-0539">Nucleus</keyword>
<dbReference type="CDD" id="cd18787">
    <property type="entry name" value="SF2_C_DEAD"/>
    <property type="match status" value="1"/>
</dbReference>
<comment type="function">
    <text evidence="11">ATP-dependent RNA helicase required for 60S ribosomal subunit synthesis. Involved in efficient pre-rRNA processing, predominantly at site A3, which is necessary for the normal formation of 25S and 5.8S rRNAs.</text>
</comment>
<keyword evidence="5" id="KW-0698">rRNA processing</keyword>
<feature type="domain" description="Helicase ATP-binding" evidence="13">
    <location>
        <begin position="67"/>
        <end position="257"/>
    </location>
</feature>
<evidence type="ECO:0000259" key="13">
    <source>
        <dbReference type="PROSITE" id="PS51192"/>
    </source>
</evidence>
<dbReference type="CDD" id="cd00268">
    <property type="entry name" value="DEADc"/>
    <property type="match status" value="1"/>
</dbReference>
<dbReference type="PROSITE" id="PS51194">
    <property type="entry name" value="HELICASE_CTER"/>
    <property type="match status" value="1"/>
</dbReference>
<dbReference type="SMART" id="SM00487">
    <property type="entry name" value="DEXDc"/>
    <property type="match status" value="1"/>
</dbReference>
<dbReference type="InterPro" id="IPR001650">
    <property type="entry name" value="Helicase_C-like"/>
</dbReference>
<evidence type="ECO:0000313" key="16">
    <source>
        <dbReference type="Proteomes" id="UP000053257"/>
    </source>
</evidence>
<dbReference type="Pfam" id="PF00271">
    <property type="entry name" value="Helicase_C"/>
    <property type="match status" value="1"/>
</dbReference>
<dbReference type="SMART" id="SM00490">
    <property type="entry name" value="HELICc"/>
    <property type="match status" value="1"/>
</dbReference>